<proteinExistence type="predicted"/>
<name>A0ACC2KI14_PERAE</name>
<organism evidence="1 2">
    <name type="scientific">Persea americana</name>
    <name type="common">Avocado</name>
    <dbReference type="NCBI Taxonomy" id="3435"/>
    <lineage>
        <taxon>Eukaryota</taxon>
        <taxon>Viridiplantae</taxon>
        <taxon>Streptophyta</taxon>
        <taxon>Embryophyta</taxon>
        <taxon>Tracheophyta</taxon>
        <taxon>Spermatophyta</taxon>
        <taxon>Magnoliopsida</taxon>
        <taxon>Magnoliidae</taxon>
        <taxon>Laurales</taxon>
        <taxon>Lauraceae</taxon>
        <taxon>Persea</taxon>
    </lineage>
</organism>
<evidence type="ECO:0000313" key="1">
    <source>
        <dbReference type="EMBL" id="KAJ8620605.1"/>
    </source>
</evidence>
<dbReference type="EMBL" id="CM056817">
    <property type="protein sequence ID" value="KAJ8620605.1"/>
    <property type="molecule type" value="Genomic_DNA"/>
</dbReference>
<keyword evidence="2" id="KW-1185">Reference proteome</keyword>
<comment type="caution">
    <text evidence="1">The sequence shown here is derived from an EMBL/GenBank/DDBJ whole genome shotgun (WGS) entry which is preliminary data.</text>
</comment>
<protein>
    <submittedName>
        <fullName evidence="1">Uncharacterized protein</fullName>
    </submittedName>
</protein>
<reference evidence="1 2" key="1">
    <citation type="journal article" date="2022" name="Hortic Res">
        <title>A haplotype resolved chromosomal level avocado genome allows analysis of novel avocado genes.</title>
        <authorList>
            <person name="Nath O."/>
            <person name="Fletcher S.J."/>
            <person name="Hayward A."/>
            <person name="Shaw L.M."/>
            <person name="Masouleh A.K."/>
            <person name="Furtado A."/>
            <person name="Henry R.J."/>
            <person name="Mitter N."/>
        </authorList>
    </citation>
    <scope>NUCLEOTIDE SEQUENCE [LARGE SCALE GENOMIC DNA]</scope>
    <source>
        <strain evidence="2">cv. Hass</strain>
    </source>
</reference>
<dbReference type="Proteomes" id="UP001234297">
    <property type="component" value="Chromosome 9"/>
</dbReference>
<sequence>MEKPKENLANGFGEIDIGSSADSFYRFLDSQKELFHSQVDQLQQIVVTQCRLTGVNPLAQEMAAGALSIKIGKRPRDLLNPKAVKYMQSVFSIKDTIGKKETREISALCGVTVTQVREFFAGQRSRVRRLVRLSREKAIRFNSCKESPDGCPTNSDDAILLNNPVPLNSLDPKDVEGPSCSSQEESVPGIDSSDKNFLENIFNLMRKEETFSGQEKLMEWVLQIHNSAVLQSFIIKGGIMILATWLSQAAVEEQTTVLLVILKVLCHLPLHKALPVQMSAILQSVNRLRFYRTSDISNRARVLLSRWSKLFVRSQTLKKQSSKNSPSDLQKERIRKQRISEILSDESWQSKIDIPEEILALAHESPESSRKSEPTKALKLLTASSDDSSKKHGRGTGAAQTKERRKVLLVEHPGSRTSGRSVQVARVSPLSQGRPMSADDIQKAKMRAIFMQSKYGKIDSSSNDNSQQKSEGQKTSGESLTRNTLPASNVSHLKKEDVKKPAALPSKTSQTMPENSMDSKPRMAAQEPLWQKLKIDQIQWQAPPEIRINCLWRVGAGERSKEVEVQTGRIRREKEIIYRNLLDIPSNPKDPWDVEMGFDDTLTPEIPTEQPPEADGAEVSTPRNCEKPTEVSSSRNSDTPAEVGKPAPSAVGSGTTEPDLELLAVLLKNPELVFALTSGQGNSIPSAETVALLDTLKASGVRLPGILGGLGGNAVKVVEKQEATSLPSPTPPNERGMNWRSEPAPMYGVPETLSFPQPVSQTGNRGGSGLSTPSATAIPSPEKVLSNGLIPHQIPTTKSSVLHPQVAITSPQQQRPLISPQSIKPLPVSVAVSHPHPTPSSMPISQTRVAPSVQKPPSNRIPPLQVPVTPSSLRQNPLPEAVLSTNHFQGTNSSVNLNNLPTGSQSQSQQIPRIRVEISNSGQLSIQKLPPTTILPNPAANISITRPSRPPMLQTPMRSQRPLLPEHQGVLPQNPSWSHNKHASVSIPSTSSNNRLNGSSDQSFNYTHPASRNNFDTFQAGSGQPRLLHGRAMEINEFLGEPELEQWSPENSPLRTSEFHSDYNYNEPRRDFGRGYRSEWPRQRNLGRRDHRSGNRRWRDRDRDRDRRRH</sequence>
<accession>A0ACC2KI14</accession>
<gene>
    <name evidence="1" type="ORF">MRB53_029134</name>
</gene>
<evidence type="ECO:0000313" key="2">
    <source>
        <dbReference type="Proteomes" id="UP001234297"/>
    </source>
</evidence>